<dbReference type="RefSeq" id="XP_002669126.1">
    <property type="nucleotide sequence ID" value="XM_002669080.1"/>
</dbReference>
<proteinExistence type="predicted"/>
<evidence type="ECO:0000256" key="1">
    <source>
        <dbReference type="ARBA" id="ARBA00004236"/>
    </source>
</evidence>
<dbReference type="AlphaFoldDB" id="D2W3G9"/>
<accession>D2W3G9</accession>
<dbReference type="Pfam" id="PF13516">
    <property type="entry name" value="LRR_6"/>
    <property type="match status" value="5"/>
</dbReference>
<sequence>MENQVEPSYHIKSWQIKRLVRGTRLDKEKMERICKILKKQDRLESLIDKKGLCCHHTKLVSSLTQLKSIVLKFNNINEYEMESIASMNKLISLDIGCARTNLEGIKILSSKDNFTELNIEFSFFDQVPYMEYVSKMTDLRKLDISNNPISLNRAKSANYLKSLEKLTDLTVTYLDMDLEFLKSISNLKFLTSLSIYGNLVGIEGVKIICSMFQLKKLDITLNAIGEEGAKLISNSLKQLNTLRIGDNQIGDKGAESISSMKTLTALDLEESNIGPQGLEFICQMDQLKSLMLNFNTIGGSRLPINALTNLTEISLVLTNIGIEIVKSISLITKLRNVNISDNRLGDECLEIIGNSLFNLTELDISENNMTENGTKYLSSLKNLTHLNAEDNRLNDESIQHLCSLKKLKSLYINNNQVGDEGFALIANSMKQLRLVHAHNNKETEIGRTLLKSRKHLLTSVWQDNDGE</sequence>
<evidence type="ECO:0000256" key="8">
    <source>
        <dbReference type="ARBA" id="ARBA00023180"/>
    </source>
</evidence>
<comment type="subcellular location">
    <subcellularLocation>
        <location evidence="1">Cell membrane</location>
    </subcellularLocation>
    <subcellularLocation>
        <location evidence="9">Endomembrane system</location>
        <topology evidence="9">Single-pass membrane protein</topology>
    </subcellularLocation>
</comment>
<evidence type="ECO:0000256" key="2">
    <source>
        <dbReference type="ARBA" id="ARBA00022475"/>
    </source>
</evidence>
<dbReference type="InterPro" id="IPR001611">
    <property type="entry name" value="Leu-rich_rpt"/>
</dbReference>
<dbReference type="PANTHER" id="PTHR48052:SF65">
    <property type="entry name" value="LRR RECEPTOR-LIKE SERINE_THREONINE-PROTEIN KINASE IRK-RELATED"/>
    <property type="match status" value="1"/>
</dbReference>
<gene>
    <name evidence="10" type="ORF">NAEGRDRAFT_75940</name>
</gene>
<keyword evidence="8" id="KW-0325">Glycoprotein</keyword>
<dbReference type="Proteomes" id="UP000006671">
    <property type="component" value="Unassembled WGS sequence"/>
</dbReference>
<evidence type="ECO:0000313" key="11">
    <source>
        <dbReference type="Proteomes" id="UP000006671"/>
    </source>
</evidence>
<keyword evidence="11" id="KW-1185">Reference proteome</keyword>
<evidence type="ECO:0000256" key="7">
    <source>
        <dbReference type="ARBA" id="ARBA00023170"/>
    </source>
</evidence>
<evidence type="ECO:0000256" key="3">
    <source>
        <dbReference type="ARBA" id="ARBA00022692"/>
    </source>
</evidence>
<dbReference type="InterPro" id="IPR032675">
    <property type="entry name" value="LRR_dom_sf"/>
</dbReference>
<dbReference type="Gene3D" id="3.80.10.10">
    <property type="entry name" value="Ribonuclease Inhibitor"/>
    <property type="match status" value="3"/>
</dbReference>
<protein>
    <submittedName>
        <fullName evidence="10">Predicted protein</fullName>
    </submittedName>
</protein>
<dbReference type="InParanoid" id="D2W3G9"/>
<keyword evidence="2" id="KW-1003">Cell membrane</keyword>
<evidence type="ECO:0000256" key="6">
    <source>
        <dbReference type="ARBA" id="ARBA00023136"/>
    </source>
</evidence>
<organism evidence="11">
    <name type="scientific">Naegleria gruberi</name>
    <name type="common">Amoeba</name>
    <dbReference type="NCBI Taxonomy" id="5762"/>
    <lineage>
        <taxon>Eukaryota</taxon>
        <taxon>Discoba</taxon>
        <taxon>Heterolobosea</taxon>
        <taxon>Tetramitia</taxon>
        <taxon>Eutetramitia</taxon>
        <taxon>Vahlkampfiidae</taxon>
        <taxon>Naegleria</taxon>
    </lineage>
</organism>
<dbReference type="EMBL" id="GG738931">
    <property type="protein sequence ID" value="EFC36382.1"/>
    <property type="molecule type" value="Genomic_DNA"/>
</dbReference>
<evidence type="ECO:0000313" key="10">
    <source>
        <dbReference type="EMBL" id="EFC36382.1"/>
    </source>
</evidence>
<keyword evidence="5" id="KW-1133">Transmembrane helix</keyword>
<reference evidence="10 11" key="1">
    <citation type="journal article" date="2010" name="Cell">
        <title>The genome of Naegleria gruberi illuminates early eukaryotic versatility.</title>
        <authorList>
            <person name="Fritz-Laylin L.K."/>
            <person name="Prochnik S.E."/>
            <person name="Ginger M.L."/>
            <person name="Dacks J.B."/>
            <person name="Carpenter M.L."/>
            <person name="Field M.C."/>
            <person name="Kuo A."/>
            <person name="Paredez A."/>
            <person name="Chapman J."/>
            <person name="Pham J."/>
            <person name="Shu S."/>
            <person name="Neupane R."/>
            <person name="Cipriano M."/>
            <person name="Mancuso J."/>
            <person name="Tu H."/>
            <person name="Salamov A."/>
            <person name="Lindquist E."/>
            <person name="Shapiro H."/>
            <person name="Lucas S."/>
            <person name="Grigoriev I.V."/>
            <person name="Cande W.Z."/>
            <person name="Fulton C."/>
            <person name="Rokhsar D.S."/>
            <person name="Dawson S.C."/>
        </authorList>
    </citation>
    <scope>NUCLEOTIDE SEQUENCE [LARGE SCALE GENOMIC DNA]</scope>
    <source>
        <strain evidence="10 11">NEG-M</strain>
    </source>
</reference>
<dbReference type="OrthoDB" id="1728874at2759"/>
<dbReference type="SMART" id="SM00368">
    <property type="entry name" value="LRR_RI"/>
    <property type="match status" value="5"/>
</dbReference>
<dbReference type="KEGG" id="ngr:NAEGRDRAFT_75940"/>
<keyword evidence="7" id="KW-0675">Receptor</keyword>
<dbReference type="VEuPathDB" id="AmoebaDB:NAEGRDRAFT_75940"/>
<dbReference type="GO" id="GO:0005886">
    <property type="term" value="C:plasma membrane"/>
    <property type="evidence" value="ECO:0007669"/>
    <property type="project" value="UniProtKB-SubCell"/>
</dbReference>
<keyword evidence="6" id="KW-0472">Membrane</keyword>
<evidence type="ECO:0000256" key="5">
    <source>
        <dbReference type="ARBA" id="ARBA00022989"/>
    </source>
</evidence>
<dbReference type="PANTHER" id="PTHR48052">
    <property type="entry name" value="UNNAMED PRODUCT"/>
    <property type="match status" value="1"/>
</dbReference>
<dbReference type="GeneID" id="8862483"/>
<evidence type="ECO:0000256" key="4">
    <source>
        <dbReference type="ARBA" id="ARBA00022729"/>
    </source>
</evidence>
<dbReference type="SUPFAM" id="SSF52047">
    <property type="entry name" value="RNI-like"/>
    <property type="match status" value="2"/>
</dbReference>
<name>D2W3G9_NAEGR</name>
<keyword evidence="3" id="KW-0812">Transmembrane</keyword>
<dbReference type="eggNOG" id="KOG1947">
    <property type="taxonomic scope" value="Eukaryota"/>
</dbReference>
<keyword evidence="4" id="KW-0732">Signal</keyword>
<evidence type="ECO:0000256" key="9">
    <source>
        <dbReference type="ARBA" id="ARBA00037847"/>
    </source>
</evidence>
<dbReference type="GO" id="GO:0012505">
    <property type="term" value="C:endomembrane system"/>
    <property type="evidence" value="ECO:0007669"/>
    <property type="project" value="UniProtKB-SubCell"/>
</dbReference>